<dbReference type="EMBL" id="BAAFSV010000004">
    <property type="protein sequence ID" value="GAB1317002.1"/>
    <property type="molecule type" value="Genomic_DNA"/>
</dbReference>
<accession>A0ABQ0GGV5</accession>
<dbReference type="PANTHER" id="PTHR34365">
    <property type="entry name" value="ENOLASE (DUF1399)"/>
    <property type="match status" value="1"/>
</dbReference>
<dbReference type="Pfam" id="PF07173">
    <property type="entry name" value="GRDP-like"/>
    <property type="match status" value="1"/>
</dbReference>
<gene>
    <name evidence="2" type="ORF">MFIFM68171_07212</name>
</gene>
<evidence type="ECO:0000256" key="1">
    <source>
        <dbReference type="SAM" id="Coils"/>
    </source>
</evidence>
<dbReference type="InterPro" id="IPR009836">
    <property type="entry name" value="GRDP-like"/>
</dbReference>
<comment type="caution">
    <text evidence="2">The sequence shown here is derived from an EMBL/GenBank/DDBJ whole genome shotgun (WGS) entry which is preliminary data.</text>
</comment>
<dbReference type="RefSeq" id="XP_070918733.1">
    <property type="nucleotide sequence ID" value="XM_071062632.1"/>
</dbReference>
<name>A0ABQ0GGV5_9PEZI</name>
<proteinExistence type="predicted"/>
<organism evidence="2 3">
    <name type="scientific">Madurella fahalii</name>
    <dbReference type="NCBI Taxonomy" id="1157608"/>
    <lineage>
        <taxon>Eukaryota</taxon>
        <taxon>Fungi</taxon>
        <taxon>Dikarya</taxon>
        <taxon>Ascomycota</taxon>
        <taxon>Pezizomycotina</taxon>
        <taxon>Sordariomycetes</taxon>
        <taxon>Sordariomycetidae</taxon>
        <taxon>Sordariales</taxon>
        <taxon>Sordariales incertae sedis</taxon>
        <taxon>Madurella</taxon>
    </lineage>
</organism>
<feature type="coiled-coil region" evidence="1">
    <location>
        <begin position="476"/>
        <end position="503"/>
    </location>
</feature>
<evidence type="ECO:0000313" key="2">
    <source>
        <dbReference type="EMBL" id="GAB1317002.1"/>
    </source>
</evidence>
<evidence type="ECO:0000313" key="3">
    <source>
        <dbReference type="Proteomes" id="UP001628179"/>
    </source>
</evidence>
<dbReference type="Proteomes" id="UP001628179">
    <property type="component" value="Unassembled WGS sequence"/>
</dbReference>
<sequence>MALVERPNEQDAARTFPIKDEFSTEQVTNHLWLLQMFRKLFNYVESPGPYASKFPLPPSGVDASDPDEGSRWRIQCFLMNAEVRYSFYLRLLRDWIEANGLLAGKKDWPLPPWDVAVIFYIHLLSPHRYFRDMSVEYPTLWKAKIDFPLARLSKLKQFPYSDKASQLEWEKNFPGIPYHIFEFIDDGAPHLGPQRALDIHGYKCGSAKCSGKPEMRTINMAEWAWYRLGRARNPTCPNCKQVFSAALGNTNSDFARFCRVVFGGPVFGLWDAPLRQFGKGGFVERILSVSTEIRLPQAQARYLRFLQLMKAHESTTFVPTLDIDLIWHTHQLSPAAYERYCRIHVGRLINHDDTIKATHRASALDDTKKQWALTFAELYLDPDDDSPNSRLLITRQEAYLAKHAAMTAQLSQYDDANKHLWLSLEAAREKARAEQSKGKSIQQLIWDAHSAAQRKQAEMDGVKPRLRLFNVWRSYSQAARAQRAALQEERDALRRRVADRQAELAAQDPARAAAASEAAARQAEWDDVVRRRQALQAALEAEVLVAEAEVWNCVVAADTERGDPLGKGVFSVVPSDAQIMPPPVYGNVPRRNDLFLSWGPAYTAPVVYKAEGGGSFGGAAFGPDYHGSGSWGHSKTSIIW</sequence>
<reference evidence="2 3" key="1">
    <citation type="submission" date="2024-09" db="EMBL/GenBank/DDBJ databases">
        <title>Itraconazole resistance in Madurella fahalii resulting from another homologue of gene encoding cytochrome P450 14-alpha sterol demethylase (CYP51).</title>
        <authorList>
            <person name="Yoshioka I."/>
            <person name="Fahal A.H."/>
            <person name="Kaneko S."/>
            <person name="Yaguchi T."/>
        </authorList>
    </citation>
    <scope>NUCLEOTIDE SEQUENCE [LARGE SCALE GENOMIC DNA]</scope>
    <source>
        <strain evidence="2 3">IFM 68171</strain>
    </source>
</reference>
<dbReference type="PANTHER" id="PTHR34365:SF7">
    <property type="entry name" value="GLYCINE-RICH DOMAIN-CONTAINING PROTEIN 1"/>
    <property type="match status" value="1"/>
</dbReference>
<protein>
    <submittedName>
        <fullName evidence="2">Uncharacterized protein</fullName>
    </submittedName>
</protein>
<dbReference type="GeneID" id="98177955"/>
<keyword evidence="1" id="KW-0175">Coiled coil</keyword>
<keyword evidence="3" id="KW-1185">Reference proteome</keyword>